<dbReference type="STRING" id="37653.A0A0L8GMP0"/>
<evidence type="ECO:0000313" key="1">
    <source>
        <dbReference type="EMBL" id="KOF78162.1"/>
    </source>
</evidence>
<dbReference type="InterPro" id="IPR020338">
    <property type="entry name" value="SMN_gemin7"/>
</dbReference>
<proteinExistence type="predicted"/>
<gene>
    <name evidence="1" type="ORF">OCBIM_22031203mg</name>
</gene>
<sequence length="92" mass="10756">MQELTKEEEEEQQQSDRAFLRERFLRFLLALDGNHADLIMQENNIVSGKLLLADLNFENLMVRDLQTPIGTLPHALLRTNDILSFRLNMEET</sequence>
<dbReference type="PANTHER" id="PTHR14679">
    <property type="entry name" value="GEM-ASSOCIATED PROTEIN 7"/>
    <property type="match status" value="1"/>
</dbReference>
<dbReference type="Pfam" id="PF11095">
    <property type="entry name" value="Gemin7"/>
    <property type="match status" value="1"/>
</dbReference>
<name>A0A0L8GMP0_OCTBM</name>
<reference evidence="1" key="1">
    <citation type="submission" date="2015-07" db="EMBL/GenBank/DDBJ databases">
        <title>MeaNS - Measles Nucleotide Surveillance Program.</title>
        <authorList>
            <person name="Tran T."/>
            <person name="Druce J."/>
        </authorList>
    </citation>
    <scope>NUCLEOTIDE SEQUENCE</scope>
    <source>
        <strain evidence="1">UCB-OBI-ISO-001</strain>
        <tissue evidence="1">Gonad</tissue>
    </source>
</reference>
<dbReference type="PANTHER" id="PTHR14679:SF1">
    <property type="entry name" value="GEM-ASSOCIATED PROTEIN 7"/>
    <property type="match status" value="1"/>
</dbReference>
<dbReference type="GO" id="GO:0000387">
    <property type="term" value="P:spliceosomal snRNP assembly"/>
    <property type="evidence" value="ECO:0007669"/>
    <property type="project" value="TreeGrafter"/>
</dbReference>
<organism evidence="1">
    <name type="scientific">Octopus bimaculoides</name>
    <name type="common">California two-spotted octopus</name>
    <dbReference type="NCBI Taxonomy" id="37653"/>
    <lineage>
        <taxon>Eukaryota</taxon>
        <taxon>Metazoa</taxon>
        <taxon>Spiralia</taxon>
        <taxon>Lophotrochozoa</taxon>
        <taxon>Mollusca</taxon>
        <taxon>Cephalopoda</taxon>
        <taxon>Coleoidea</taxon>
        <taxon>Octopodiformes</taxon>
        <taxon>Octopoda</taxon>
        <taxon>Incirrata</taxon>
        <taxon>Octopodidae</taxon>
        <taxon>Octopus</taxon>
    </lineage>
</organism>
<protein>
    <recommendedName>
        <fullName evidence="2">LSM domain-containing protein</fullName>
    </recommendedName>
</protein>
<dbReference type="EMBL" id="KQ421200">
    <property type="protein sequence ID" value="KOF78162.1"/>
    <property type="molecule type" value="Genomic_DNA"/>
</dbReference>
<dbReference type="GO" id="GO:0034719">
    <property type="term" value="C:SMN-Sm protein complex"/>
    <property type="evidence" value="ECO:0007669"/>
    <property type="project" value="InterPro"/>
</dbReference>
<dbReference type="AlphaFoldDB" id="A0A0L8GMP0"/>
<evidence type="ECO:0008006" key="2">
    <source>
        <dbReference type="Google" id="ProtNLM"/>
    </source>
</evidence>
<accession>A0A0L8GMP0</accession>
<dbReference type="Gene3D" id="2.30.30.100">
    <property type="match status" value="1"/>
</dbReference>